<proteinExistence type="inferred from homology"/>
<evidence type="ECO:0000256" key="1">
    <source>
        <dbReference type="ARBA" id="ARBA00004651"/>
    </source>
</evidence>
<dbReference type="STRING" id="318586.Pden_4310"/>
<protein>
    <submittedName>
        <fullName evidence="8">DoxX family protein</fullName>
    </submittedName>
</protein>
<reference evidence="9" key="1">
    <citation type="submission" date="2006-12" db="EMBL/GenBank/DDBJ databases">
        <title>Complete sequence of chromosome 2 of Paracoccus denitrificans PD1222.</title>
        <authorList>
            <person name="Copeland A."/>
            <person name="Lucas S."/>
            <person name="Lapidus A."/>
            <person name="Barry K."/>
            <person name="Detter J.C."/>
            <person name="Glavina del Rio T."/>
            <person name="Hammon N."/>
            <person name="Israni S."/>
            <person name="Dalin E."/>
            <person name="Tice H."/>
            <person name="Pitluck S."/>
            <person name="Munk A.C."/>
            <person name="Brettin T."/>
            <person name="Bruce D."/>
            <person name="Han C."/>
            <person name="Tapia R."/>
            <person name="Gilna P."/>
            <person name="Schmutz J."/>
            <person name="Larimer F."/>
            <person name="Land M."/>
            <person name="Hauser L."/>
            <person name="Kyrpides N."/>
            <person name="Lykidis A."/>
            <person name="Spiro S."/>
            <person name="Richardson D.J."/>
            <person name="Moir J.W.B."/>
            <person name="Ferguson S.J."/>
            <person name="van Spanning R.J.M."/>
            <person name="Richardson P."/>
        </authorList>
    </citation>
    <scope>NUCLEOTIDE SEQUENCE [LARGE SCALE GENOMIC DNA]</scope>
    <source>
        <strain evidence="9">Pd 1222</strain>
    </source>
</reference>
<evidence type="ECO:0000313" key="8">
    <source>
        <dbReference type="EMBL" id="ABL72374.1"/>
    </source>
</evidence>
<comment type="similarity">
    <text evidence="2">Belongs to the DoxX family.</text>
</comment>
<evidence type="ECO:0000256" key="4">
    <source>
        <dbReference type="ARBA" id="ARBA00022692"/>
    </source>
</evidence>
<evidence type="ECO:0000256" key="2">
    <source>
        <dbReference type="ARBA" id="ARBA00006679"/>
    </source>
</evidence>
<gene>
    <name evidence="8" type="ordered locus">Pden_4310</name>
</gene>
<dbReference type="InterPro" id="IPR032808">
    <property type="entry name" value="DoxX"/>
</dbReference>
<dbReference type="OrthoDB" id="5382961at2"/>
<dbReference type="EMBL" id="CP000490">
    <property type="protein sequence ID" value="ABL72374.1"/>
    <property type="molecule type" value="Genomic_DNA"/>
</dbReference>
<dbReference type="Pfam" id="PF07681">
    <property type="entry name" value="DoxX"/>
    <property type="match status" value="1"/>
</dbReference>
<dbReference type="AlphaFoldDB" id="A1BA30"/>
<evidence type="ECO:0000256" key="7">
    <source>
        <dbReference type="SAM" id="Phobius"/>
    </source>
</evidence>
<dbReference type="eggNOG" id="COG2259">
    <property type="taxonomic scope" value="Bacteria"/>
</dbReference>
<accession>A1BA30</accession>
<dbReference type="GO" id="GO:0005886">
    <property type="term" value="C:plasma membrane"/>
    <property type="evidence" value="ECO:0007669"/>
    <property type="project" value="UniProtKB-SubCell"/>
</dbReference>
<keyword evidence="9" id="KW-1185">Reference proteome</keyword>
<dbReference type="KEGG" id="pde:Pden_4310"/>
<feature type="transmembrane region" description="Helical" evidence="7">
    <location>
        <begin position="90"/>
        <end position="112"/>
    </location>
</feature>
<keyword evidence="3" id="KW-1003">Cell membrane</keyword>
<evidence type="ECO:0000256" key="6">
    <source>
        <dbReference type="ARBA" id="ARBA00023136"/>
    </source>
</evidence>
<evidence type="ECO:0000256" key="3">
    <source>
        <dbReference type="ARBA" id="ARBA00022475"/>
    </source>
</evidence>
<dbReference type="PANTHER" id="PTHR33452">
    <property type="entry name" value="OXIDOREDUCTASE CATD-RELATED"/>
    <property type="match status" value="1"/>
</dbReference>
<organism evidence="8 9">
    <name type="scientific">Paracoccus denitrificans (strain Pd 1222)</name>
    <dbReference type="NCBI Taxonomy" id="318586"/>
    <lineage>
        <taxon>Bacteria</taxon>
        <taxon>Pseudomonadati</taxon>
        <taxon>Pseudomonadota</taxon>
        <taxon>Alphaproteobacteria</taxon>
        <taxon>Rhodobacterales</taxon>
        <taxon>Paracoccaceae</taxon>
        <taxon>Paracoccus</taxon>
    </lineage>
</organism>
<dbReference type="Proteomes" id="UP000000361">
    <property type="component" value="Chromosome 2"/>
</dbReference>
<evidence type="ECO:0000256" key="5">
    <source>
        <dbReference type="ARBA" id="ARBA00022989"/>
    </source>
</evidence>
<dbReference type="EnsemblBacteria" id="ABL72374">
    <property type="protein sequence ID" value="ABL72374"/>
    <property type="gene ID" value="Pden_4310"/>
</dbReference>
<evidence type="ECO:0000313" key="9">
    <source>
        <dbReference type="Proteomes" id="UP000000361"/>
    </source>
</evidence>
<feature type="transmembrane region" description="Helical" evidence="7">
    <location>
        <begin position="60"/>
        <end position="83"/>
    </location>
</feature>
<keyword evidence="5 7" id="KW-1133">Transmembrane helix</keyword>
<feature type="transmembrane region" description="Helical" evidence="7">
    <location>
        <begin position="27"/>
        <end position="48"/>
    </location>
</feature>
<dbReference type="GeneID" id="93453976"/>
<dbReference type="PANTHER" id="PTHR33452:SF1">
    <property type="entry name" value="INNER MEMBRANE PROTEIN YPHA-RELATED"/>
    <property type="match status" value="1"/>
</dbReference>
<sequence length="147" mass="15214">MTDLSQSAPTLAPTPTLAERNADIAAFILRVSTGAWFLVHGLIKLVVFTPAGTAGYFQSIGLPGALGYLTILAEILGGLALIAGLFTRQVALAMVAVLLGAAWFGHGGAGFTFSNPGGGWEYPVLWAITMVALALLGDGAWSLGKRR</sequence>
<feature type="transmembrane region" description="Helical" evidence="7">
    <location>
        <begin position="124"/>
        <end position="144"/>
    </location>
</feature>
<dbReference type="HOGENOM" id="CLU_058421_3_1_5"/>
<keyword evidence="6 7" id="KW-0472">Membrane</keyword>
<keyword evidence="4 7" id="KW-0812">Transmembrane</keyword>
<dbReference type="InterPro" id="IPR051907">
    <property type="entry name" value="DoxX-like_oxidoreductase"/>
</dbReference>
<dbReference type="RefSeq" id="WP_011750536.1">
    <property type="nucleotide sequence ID" value="NC_008687.1"/>
</dbReference>
<comment type="subcellular location">
    <subcellularLocation>
        <location evidence="1">Cell membrane</location>
        <topology evidence="1">Multi-pass membrane protein</topology>
    </subcellularLocation>
</comment>
<name>A1BA30_PARDP</name>